<evidence type="ECO:0000313" key="3">
    <source>
        <dbReference type="EMBL" id="VDK63681.1"/>
    </source>
</evidence>
<dbReference type="GO" id="GO:0004553">
    <property type="term" value="F:hydrolase activity, hydrolyzing O-glycosyl compounds"/>
    <property type="evidence" value="ECO:0007669"/>
    <property type="project" value="InterPro"/>
</dbReference>
<reference evidence="5" key="1">
    <citation type="submission" date="2016-06" db="UniProtKB">
        <authorList>
            <consortium name="WormBaseParasite"/>
        </authorList>
    </citation>
    <scope>IDENTIFICATION</scope>
</reference>
<dbReference type="PANTHER" id="PTHR22762:SF133">
    <property type="entry name" value="P-TYPE DOMAIN-CONTAINING PROTEIN"/>
    <property type="match status" value="1"/>
</dbReference>
<name>A0A183DIP9_9BILA</name>
<proteinExistence type="inferred from homology"/>
<sequence length="110" mass="12792">MLGPVWPDDECAFPDFYDNTQITGNWWVNEFVLLHEKLKFDGIWIDMNEPAVLATNIKKPYYWNDPANPNRPHIPTLKCPLSGPKSAYDMPPYQTWNAYAYHVYDGPDEA</sequence>
<feature type="domain" description="Glycoside hydrolase family 31 TIM barrel" evidence="2">
    <location>
        <begin position="4"/>
        <end position="102"/>
    </location>
</feature>
<dbReference type="PROSITE" id="PS00129">
    <property type="entry name" value="GLYCOSYL_HYDROL_F31_1"/>
    <property type="match status" value="1"/>
</dbReference>
<dbReference type="Pfam" id="PF01055">
    <property type="entry name" value="Glyco_hydro_31_2nd"/>
    <property type="match status" value="1"/>
</dbReference>
<keyword evidence="4" id="KW-1185">Reference proteome</keyword>
<dbReference type="Gene3D" id="3.20.20.80">
    <property type="entry name" value="Glycosidases"/>
    <property type="match status" value="1"/>
</dbReference>
<keyword evidence="1" id="KW-0378">Hydrolase</keyword>
<dbReference type="PANTHER" id="PTHR22762">
    <property type="entry name" value="ALPHA-GLUCOSIDASE"/>
    <property type="match status" value="1"/>
</dbReference>
<dbReference type="InterPro" id="IPR000322">
    <property type="entry name" value="Glyco_hydro_31_TIM"/>
</dbReference>
<dbReference type="WBParaSite" id="GPUH_0000860001-mRNA-1">
    <property type="protein sequence ID" value="GPUH_0000860001-mRNA-1"/>
    <property type="gene ID" value="GPUH_0000860001"/>
</dbReference>
<evidence type="ECO:0000256" key="1">
    <source>
        <dbReference type="RuleBase" id="RU361185"/>
    </source>
</evidence>
<comment type="similarity">
    <text evidence="1">Belongs to the glycosyl hydrolase 31 family.</text>
</comment>
<dbReference type="GO" id="GO:0005975">
    <property type="term" value="P:carbohydrate metabolic process"/>
    <property type="evidence" value="ECO:0007669"/>
    <property type="project" value="InterPro"/>
</dbReference>
<protein>
    <submittedName>
        <fullName evidence="5">Maltase 1</fullName>
    </submittedName>
</protein>
<dbReference type="AlphaFoldDB" id="A0A183DIP9"/>
<reference evidence="3 4" key="2">
    <citation type="submission" date="2018-11" db="EMBL/GenBank/DDBJ databases">
        <authorList>
            <consortium name="Pathogen Informatics"/>
        </authorList>
    </citation>
    <scope>NUCLEOTIDE SEQUENCE [LARGE SCALE GENOMIC DNA]</scope>
</reference>
<dbReference type="InterPro" id="IPR030458">
    <property type="entry name" value="Glyco_hydro_31_AS"/>
</dbReference>
<evidence type="ECO:0000313" key="4">
    <source>
        <dbReference type="Proteomes" id="UP000271098"/>
    </source>
</evidence>
<dbReference type="EMBL" id="UYRT01025434">
    <property type="protein sequence ID" value="VDK63681.1"/>
    <property type="molecule type" value="Genomic_DNA"/>
</dbReference>
<dbReference type="Proteomes" id="UP000271098">
    <property type="component" value="Unassembled WGS sequence"/>
</dbReference>
<organism evidence="5">
    <name type="scientific">Gongylonema pulchrum</name>
    <dbReference type="NCBI Taxonomy" id="637853"/>
    <lineage>
        <taxon>Eukaryota</taxon>
        <taxon>Metazoa</taxon>
        <taxon>Ecdysozoa</taxon>
        <taxon>Nematoda</taxon>
        <taxon>Chromadorea</taxon>
        <taxon>Rhabditida</taxon>
        <taxon>Spirurina</taxon>
        <taxon>Spiruromorpha</taxon>
        <taxon>Spiruroidea</taxon>
        <taxon>Gongylonematidae</taxon>
        <taxon>Gongylonema</taxon>
    </lineage>
</organism>
<evidence type="ECO:0000259" key="2">
    <source>
        <dbReference type="Pfam" id="PF01055"/>
    </source>
</evidence>
<dbReference type="OrthoDB" id="5839090at2759"/>
<accession>A0A183DIP9</accession>
<gene>
    <name evidence="3" type="ORF">GPUH_LOCUS8587</name>
</gene>
<keyword evidence="1" id="KW-0326">Glycosidase</keyword>
<evidence type="ECO:0000313" key="5">
    <source>
        <dbReference type="WBParaSite" id="GPUH_0000860001-mRNA-1"/>
    </source>
</evidence>